<dbReference type="EMBL" id="SPRV01000159">
    <property type="protein sequence ID" value="TIC56738.1"/>
    <property type="molecule type" value="Genomic_DNA"/>
</dbReference>
<name>A0A4T0SYF4_9BASI</name>
<evidence type="ECO:0000313" key="1">
    <source>
        <dbReference type="EMBL" id="TIB72618.1"/>
    </source>
</evidence>
<protein>
    <submittedName>
        <fullName evidence="1">Uncharacterized protein</fullName>
    </submittedName>
</protein>
<dbReference type="Proteomes" id="UP000310685">
    <property type="component" value="Unassembled WGS sequence"/>
</dbReference>
<gene>
    <name evidence="2" type="ORF">E3Q03_04475</name>
    <name evidence="1" type="ORF">E3Q22_04419</name>
</gene>
<organism evidence="1 4">
    <name type="scientific">Wallemia mellicola</name>
    <dbReference type="NCBI Taxonomy" id="1708541"/>
    <lineage>
        <taxon>Eukaryota</taxon>
        <taxon>Fungi</taxon>
        <taxon>Dikarya</taxon>
        <taxon>Basidiomycota</taxon>
        <taxon>Wallemiomycotina</taxon>
        <taxon>Wallemiomycetes</taxon>
        <taxon>Wallemiales</taxon>
        <taxon>Wallemiaceae</taxon>
        <taxon>Wallemia</taxon>
    </lineage>
</organism>
<comment type="caution">
    <text evidence="1">The sequence shown here is derived from an EMBL/GenBank/DDBJ whole genome shotgun (WGS) entry which is preliminary data.</text>
</comment>
<dbReference type="Proteomes" id="UP000305362">
    <property type="component" value="Unassembled WGS sequence"/>
</dbReference>
<dbReference type="EMBL" id="SPRC01000107">
    <property type="protein sequence ID" value="TIB72618.1"/>
    <property type="molecule type" value="Genomic_DNA"/>
</dbReference>
<sequence>MVDPDQRHYNNPNVHAEMELSYVDKTGLANNIRVKHKYREGTNDHLVTVPTFGDDSKNARDLGENDRYAFAYAANSQFHPDGKANFPSIPKSTVSQMVSDIMGRMSEIGVDKTCVVFNGQFGLWGLLQVVNEDTEHLIYATACEPYYNPEENAADVNTWTYTYQVHDEL</sequence>
<proteinExistence type="predicted"/>
<reference evidence="3 4" key="1">
    <citation type="submission" date="2019-03" db="EMBL/GenBank/DDBJ databases">
        <title>Sequencing 25 genomes of Wallemia mellicola.</title>
        <authorList>
            <person name="Gostincar C."/>
        </authorList>
    </citation>
    <scope>NUCLEOTIDE SEQUENCE [LARGE SCALE GENOMIC DNA]</scope>
    <source>
        <strain evidence="2 3">EXF-1277</strain>
        <strain evidence="1 4">EXF-6152</strain>
    </source>
</reference>
<evidence type="ECO:0000313" key="3">
    <source>
        <dbReference type="Proteomes" id="UP000305362"/>
    </source>
</evidence>
<accession>A0A4T0SYF4</accession>
<evidence type="ECO:0000313" key="2">
    <source>
        <dbReference type="EMBL" id="TIC56738.1"/>
    </source>
</evidence>
<dbReference type="AlphaFoldDB" id="A0A4T0SYF4"/>
<evidence type="ECO:0000313" key="4">
    <source>
        <dbReference type="Proteomes" id="UP000310685"/>
    </source>
</evidence>